<evidence type="ECO:0000259" key="4">
    <source>
        <dbReference type="Pfam" id="PF03816"/>
    </source>
</evidence>
<organism evidence="6 7">
    <name type="scientific">Actinobaculum suis</name>
    <dbReference type="NCBI Taxonomy" id="1657"/>
    <lineage>
        <taxon>Bacteria</taxon>
        <taxon>Bacillati</taxon>
        <taxon>Actinomycetota</taxon>
        <taxon>Actinomycetes</taxon>
        <taxon>Actinomycetales</taxon>
        <taxon>Actinomycetaceae</taxon>
        <taxon>Actinobaculum</taxon>
    </lineage>
</organism>
<feature type="compositionally biased region" description="Low complexity" evidence="2">
    <location>
        <begin position="93"/>
        <end position="110"/>
    </location>
</feature>
<reference evidence="7" key="2">
    <citation type="submission" date="2016-10" db="EMBL/GenBank/DDBJ databases">
        <authorList>
            <person name="Varghese N."/>
        </authorList>
    </citation>
    <scope>NUCLEOTIDE SEQUENCE [LARGE SCALE GENOMIC DNA]</scope>
    <source>
        <strain evidence="7">DSM 20639</strain>
    </source>
</reference>
<evidence type="ECO:0000313" key="7">
    <source>
        <dbReference type="Proteomes" id="UP000182744"/>
    </source>
</evidence>
<sequence length="583" mass="60293">MNQQPPSFEPKRRRPRPNQAGAQRVARGGAAANSGAANAGGNPGASRAARREELRRRQEKLAREQLPDPRWQQAPSPRAEWRPSAQMEENLTAAGQRAGAPRRPAGQVRRTSIMGSENNANATPGNIYGDPEFFGDAYAPSRRGSAQPGEDASAGLSQADARAAGKRYAGSQPPAFLPGGQAARRADDAAAQRAGGPGEHGWPGAGPGASFSSHPRASQNAGVGANSAGRYGGGYGAGYSGGPSAGSGAGSSVGTPGAAAARRRPHWGRRVLLVFLLVIALVVAWVAYLYVYGSGKMNHVAALSNSGNTPGTTYLIVGSDAREGDSDVDGAGAVGAISGHRADTIMILHVPASGTTSLISLPRDSYVEIPGHGHGKLNSSFALGEEPLLVATVENLTGLNIDHYIQVSMGGVANLVDAVGGVNLCYDADVSDVDSGMEWTAGCHDVDGSTALAFSRMRKSDPLGDIGRTNRQRQVISKLISKAASASTLVNPQRQRDLVGAAASALTTDEDSSLLDLGRAGLSLRSVLGESGVSGVPPIADLNYRANGQSNVLLDPQRTPEFFEKVRQGTITQAEAIGIDIQP</sequence>
<evidence type="ECO:0000313" key="6">
    <source>
        <dbReference type="EMBL" id="SDE53173.1"/>
    </source>
</evidence>
<name>A0A1G7DNR9_9ACTO</name>
<feature type="transmembrane region" description="Helical" evidence="3">
    <location>
        <begin position="271"/>
        <end position="291"/>
    </location>
</feature>
<dbReference type="AlphaFoldDB" id="A0A1G7DNR9"/>
<reference evidence="6" key="1">
    <citation type="submission" date="2016-10" db="EMBL/GenBank/DDBJ databases">
        <authorList>
            <person name="de Groot N.N."/>
        </authorList>
    </citation>
    <scope>NUCLEOTIDE SEQUENCE [LARGE SCALE GENOMIC DNA]</scope>
    <source>
        <strain evidence="6">DSM 20639</strain>
    </source>
</reference>
<keyword evidence="3" id="KW-0472">Membrane</keyword>
<keyword evidence="3" id="KW-0812">Transmembrane</keyword>
<feature type="region of interest" description="Disordered" evidence="2">
    <location>
        <begin position="1"/>
        <end position="225"/>
    </location>
</feature>
<dbReference type="Pfam" id="PF03816">
    <property type="entry name" value="LytR_cpsA_psr"/>
    <property type="match status" value="1"/>
</dbReference>
<dbReference type="RefSeq" id="WP_256332574.1">
    <property type="nucleotide sequence ID" value="NZ_FNAU01000012.1"/>
</dbReference>
<gene>
    <name evidence="5" type="ORF">R6G71_05695</name>
    <name evidence="6" type="ORF">SAMN05421878_11228</name>
</gene>
<feature type="compositionally biased region" description="Polar residues" evidence="2">
    <location>
        <begin position="210"/>
        <end position="221"/>
    </location>
</feature>
<dbReference type="EMBL" id="FNAU01000012">
    <property type="protein sequence ID" value="SDE53173.1"/>
    <property type="molecule type" value="Genomic_DNA"/>
</dbReference>
<dbReference type="InterPro" id="IPR050922">
    <property type="entry name" value="LytR/CpsA/Psr_CW_biosynth"/>
</dbReference>
<evidence type="ECO:0000256" key="2">
    <source>
        <dbReference type="SAM" id="MobiDB-lite"/>
    </source>
</evidence>
<dbReference type="Gene3D" id="3.40.630.190">
    <property type="entry name" value="LCP protein"/>
    <property type="match status" value="1"/>
</dbReference>
<evidence type="ECO:0000313" key="5">
    <source>
        <dbReference type="EMBL" id="MDY5153540.1"/>
    </source>
</evidence>
<evidence type="ECO:0000256" key="1">
    <source>
        <dbReference type="ARBA" id="ARBA00006068"/>
    </source>
</evidence>
<feature type="compositionally biased region" description="Basic and acidic residues" evidence="2">
    <location>
        <begin position="49"/>
        <end position="67"/>
    </location>
</feature>
<dbReference type="Proteomes" id="UP000182744">
    <property type="component" value="Unassembled WGS sequence"/>
</dbReference>
<feature type="domain" description="Cell envelope-related transcriptional attenuator" evidence="4">
    <location>
        <begin position="341"/>
        <end position="484"/>
    </location>
</feature>
<dbReference type="EMBL" id="JAWNFU010000003">
    <property type="protein sequence ID" value="MDY5153540.1"/>
    <property type="molecule type" value="Genomic_DNA"/>
</dbReference>
<evidence type="ECO:0000256" key="3">
    <source>
        <dbReference type="SAM" id="Phobius"/>
    </source>
</evidence>
<dbReference type="PANTHER" id="PTHR33392:SF6">
    <property type="entry name" value="POLYISOPRENYL-TEICHOIC ACID--PEPTIDOGLYCAN TEICHOIC ACID TRANSFERASE TAGU"/>
    <property type="match status" value="1"/>
</dbReference>
<feature type="compositionally biased region" description="Low complexity" evidence="2">
    <location>
        <begin position="19"/>
        <end position="47"/>
    </location>
</feature>
<feature type="compositionally biased region" description="Gly residues" evidence="2">
    <location>
        <begin position="195"/>
        <end position="207"/>
    </location>
</feature>
<keyword evidence="3" id="KW-1133">Transmembrane helix</keyword>
<keyword evidence="7" id="KW-1185">Reference proteome</keyword>
<protein>
    <submittedName>
        <fullName evidence="6">Cell envelope-related function transcriptional attenuator common domain-containing protein</fullName>
    </submittedName>
    <submittedName>
        <fullName evidence="5">LCP family protein</fullName>
    </submittedName>
</protein>
<dbReference type="Proteomes" id="UP001273799">
    <property type="component" value="Unassembled WGS sequence"/>
</dbReference>
<feature type="compositionally biased region" description="Polar residues" evidence="2">
    <location>
        <begin position="113"/>
        <end position="124"/>
    </location>
</feature>
<dbReference type="PANTHER" id="PTHR33392">
    <property type="entry name" value="POLYISOPRENYL-TEICHOIC ACID--PEPTIDOGLYCAN TEICHOIC ACID TRANSFERASE TAGU"/>
    <property type="match status" value="1"/>
</dbReference>
<dbReference type="InterPro" id="IPR004474">
    <property type="entry name" value="LytR_CpsA_psr"/>
</dbReference>
<dbReference type="NCBIfam" id="TIGR00350">
    <property type="entry name" value="lytR_cpsA_psr"/>
    <property type="match status" value="1"/>
</dbReference>
<reference evidence="5" key="3">
    <citation type="submission" date="2023-10" db="EMBL/GenBank/DDBJ databases">
        <title>Whole Genome based description of the genera Actinobaculum and Actinotignum reveals a complex phylogenetic relationship within the species included in the genus Actinotignum.</title>
        <authorList>
            <person name="Jensen C.S."/>
            <person name="Dargis R."/>
            <person name="Kemp M."/>
            <person name="Christensen J.J."/>
        </authorList>
    </citation>
    <scope>NUCLEOTIDE SEQUENCE</scope>
    <source>
        <strain evidence="5">Actinobaculum_suis_CCUG19206T</strain>
    </source>
</reference>
<comment type="similarity">
    <text evidence="1">Belongs to the LytR/CpsA/Psr (LCP) family.</text>
</comment>
<accession>A0A1G7DNR9</accession>
<proteinExistence type="inferred from homology"/>